<accession>A0ACC1X9A0</accession>
<evidence type="ECO:0000313" key="2">
    <source>
        <dbReference type="Proteomes" id="UP001164539"/>
    </source>
</evidence>
<organism evidence="1 2">
    <name type="scientific">Melia azedarach</name>
    <name type="common">Chinaberry tree</name>
    <dbReference type="NCBI Taxonomy" id="155640"/>
    <lineage>
        <taxon>Eukaryota</taxon>
        <taxon>Viridiplantae</taxon>
        <taxon>Streptophyta</taxon>
        <taxon>Embryophyta</taxon>
        <taxon>Tracheophyta</taxon>
        <taxon>Spermatophyta</taxon>
        <taxon>Magnoliopsida</taxon>
        <taxon>eudicotyledons</taxon>
        <taxon>Gunneridae</taxon>
        <taxon>Pentapetalae</taxon>
        <taxon>rosids</taxon>
        <taxon>malvids</taxon>
        <taxon>Sapindales</taxon>
        <taxon>Meliaceae</taxon>
        <taxon>Melia</taxon>
    </lineage>
</organism>
<evidence type="ECO:0000313" key="1">
    <source>
        <dbReference type="EMBL" id="KAJ4707273.1"/>
    </source>
</evidence>
<gene>
    <name evidence="1" type="ORF">OWV82_020817</name>
</gene>
<dbReference type="EMBL" id="CM051404">
    <property type="protein sequence ID" value="KAJ4707273.1"/>
    <property type="molecule type" value="Genomic_DNA"/>
</dbReference>
<comment type="caution">
    <text evidence="1">The sequence shown here is derived from an EMBL/GenBank/DDBJ whole genome shotgun (WGS) entry which is preliminary data.</text>
</comment>
<sequence length="116" mass="13102">MGTEINRRCLRFCLAIFLLMILFGPRLSRAAIDMDISFNNVSAADFIGEEVEEEFLMDSEVNHRLLAGAGGKPISYRSLERQGFCNAKIYGDCIKAISGDNRPCTYYNRCKRGEHV</sequence>
<dbReference type="Proteomes" id="UP001164539">
    <property type="component" value="Chromosome 11"/>
</dbReference>
<protein>
    <submittedName>
        <fullName evidence="1">Protein RALF-like 27</fullName>
    </submittedName>
</protein>
<proteinExistence type="predicted"/>
<name>A0ACC1X9A0_MELAZ</name>
<keyword evidence="2" id="KW-1185">Reference proteome</keyword>
<reference evidence="1 2" key="1">
    <citation type="journal article" date="2023" name="Science">
        <title>Complex scaffold remodeling in plant triterpene biosynthesis.</title>
        <authorList>
            <person name="De La Pena R."/>
            <person name="Hodgson H."/>
            <person name="Liu J.C."/>
            <person name="Stephenson M.J."/>
            <person name="Martin A.C."/>
            <person name="Owen C."/>
            <person name="Harkess A."/>
            <person name="Leebens-Mack J."/>
            <person name="Jimenez L.E."/>
            <person name="Osbourn A."/>
            <person name="Sattely E.S."/>
        </authorList>
    </citation>
    <scope>NUCLEOTIDE SEQUENCE [LARGE SCALE GENOMIC DNA]</scope>
    <source>
        <strain evidence="2">cv. JPN11</strain>
        <tissue evidence="1">Leaf</tissue>
    </source>
</reference>